<name>A0ABR7RN03_9PROT</name>
<reference evidence="2 3" key="1">
    <citation type="journal article" date="2013" name="Int. J. Syst. Evol. Microbiol.">
        <title>Roseomonas aerophila sp. nov., isolated from air.</title>
        <authorList>
            <person name="Kim S.J."/>
            <person name="Weon H.Y."/>
            <person name="Ahn J.H."/>
            <person name="Hong S.B."/>
            <person name="Seok S.J."/>
            <person name="Whang K.S."/>
            <person name="Kwon S.W."/>
        </authorList>
    </citation>
    <scope>NUCLEOTIDE SEQUENCE [LARGE SCALE GENOMIC DNA]</scope>
    <source>
        <strain evidence="2 3">NBRC 108923</strain>
    </source>
</reference>
<dbReference type="Proteomes" id="UP000626026">
    <property type="component" value="Unassembled WGS sequence"/>
</dbReference>
<protein>
    <submittedName>
        <fullName evidence="2">Gluconate 2-dehydrogenase subunit 3 family protein</fullName>
    </submittedName>
</protein>
<keyword evidence="1" id="KW-0732">Signal</keyword>
<proteinExistence type="predicted"/>
<gene>
    <name evidence="2" type="ORF">IBL26_13210</name>
</gene>
<feature type="chain" id="PRO_5047368089" evidence="1">
    <location>
        <begin position="25"/>
        <end position="249"/>
    </location>
</feature>
<feature type="signal peptide" evidence="1">
    <location>
        <begin position="1"/>
        <end position="24"/>
    </location>
</feature>
<accession>A0ABR7RN03</accession>
<evidence type="ECO:0000256" key="1">
    <source>
        <dbReference type="SAM" id="SignalP"/>
    </source>
</evidence>
<organism evidence="2 3">
    <name type="scientific">Teichococcus aerophilus</name>
    <dbReference type="NCBI Taxonomy" id="1224513"/>
    <lineage>
        <taxon>Bacteria</taxon>
        <taxon>Pseudomonadati</taxon>
        <taxon>Pseudomonadota</taxon>
        <taxon>Alphaproteobacteria</taxon>
        <taxon>Acetobacterales</taxon>
        <taxon>Roseomonadaceae</taxon>
        <taxon>Roseomonas</taxon>
    </lineage>
</organism>
<dbReference type="Pfam" id="PF13618">
    <property type="entry name" value="Gluconate_2-dh3"/>
    <property type="match status" value="1"/>
</dbReference>
<evidence type="ECO:0000313" key="2">
    <source>
        <dbReference type="EMBL" id="MBC9207798.1"/>
    </source>
</evidence>
<comment type="caution">
    <text evidence="2">The sequence shown here is derived from an EMBL/GenBank/DDBJ whole genome shotgun (WGS) entry which is preliminary data.</text>
</comment>
<evidence type="ECO:0000313" key="3">
    <source>
        <dbReference type="Proteomes" id="UP000626026"/>
    </source>
</evidence>
<dbReference type="InterPro" id="IPR027056">
    <property type="entry name" value="Gluconate_2DH_su3"/>
</dbReference>
<sequence>MPALTRRHLLSATALVAFSSSALGRSLTGSLPWQPNEAYPPQLVRPGGWYFLTADEAAMVDAIVTRFIPADDLSPSGKDAGCTVFIDRQLAGPYGTYEWLYMKGPFSANPLPTQGIQSPLVPQQQYRQGLAALAAHCRDQFGGKRFEQLTGDEQDGVLRAMEKNELQLGQLKRPLLDAKMFFDLLLQNTMEGFFADPVYGGNRDMVGWKMVGFPGTRYDFRDVLANPGQVYNKPPVSIIGRPAWNGRPA</sequence>
<dbReference type="EMBL" id="JACTVA010000022">
    <property type="protein sequence ID" value="MBC9207798.1"/>
    <property type="molecule type" value="Genomic_DNA"/>
</dbReference>
<keyword evidence="3" id="KW-1185">Reference proteome</keyword>